<comment type="subunit">
    <text evidence="3 15">Monomer.</text>
</comment>
<feature type="active site" description="Schiff-base intermediate with DNA" evidence="15">
    <location>
        <position position="2"/>
    </location>
</feature>
<evidence type="ECO:0000313" key="19">
    <source>
        <dbReference type="Proteomes" id="UP000189549"/>
    </source>
</evidence>
<feature type="binding site" evidence="15">
    <location>
        <position position="150"/>
    </location>
    <ligand>
        <name>DNA</name>
        <dbReference type="ChEBI" id="CHEBI:16991"/>
    </ligand>
</feature>
<keyword evidence="5 15" id="KW-0227">DNA damage</keyword>
<dbReference type="EMBL" id="MLAH01000050">
    <property type="protein sequence ID" value="OOF84258.1"/>
    <property type="molecule type" value="Genomic_DNA"/>
</dbReference>
<comment type="cofactor">
    <cofactor evidence="15">
        <name>Zn(2+)</name>
        <dbReference type="ChEBI" id="CHEBI:29105"/>
    </cofactor>
    <text evidence="15">Binds 1 zinc ion per subunit.</text>
</comment>
<keyword evidence="10 15" id="KW-0234">DNA repair</keyword>
<feature type="binding site" evidence="15">
    <location>
        <position position="109"/>
    </location>
    <ligand>
        <name>DNA</name>
        <dbReference type="ChEBI" id="CHEBI:16991"/>
    </ligand>
</feature>
<evidence type="ECO:0000256" key="5">
    <source>
        <dbReference type="ARBA" id="ARBA00022763"/>
    </source>
</evidence>
<comment type="similarity">
    <text evidence="2 15">Belongs to the FPG family.</text>
</comment>
<dbReference type="InterPro" id="IPR015887">
    <property type="entry name" value="DNA_glyclase_Znf_dom_DNA_BS"/>
</dbReference>
<dbReference type="GO" id="GO:0140078">
    <property type="term" value="F:class I DNA-(apurinic or apyrimidinic site) endonuclease activity"/>
    <property type="evidence" value="ECO:0007669"/>
    <property type="project" value="UniProtKB-EC"/>
</dbReference>
<dbReference type="GO" id="GO:0006284">
    <property type="term" value="P:base-excision repair"/>
    <property type="evidence" value="ECO:0007669"/>
    <property type="project" value="InterPro"/>
</dbReference>
<evidence type="ECO:0000256" key="7">
    <source>
        <dbReference type="ARBA" id="ARBA00022801"/>
    </source>
</evidence>
<dbReference type="InterPro" id="IPR000214">
    <property type="entry name" value="Znf_DNA_glyclase/AP_lyase"/>
</dbReference>
<evidence type="ECO:0000256" key="10">
    <source>
        <dbReference type="ARBA" id="ARBA00023204"/>
    </source>
</evidence>
<keyword evidence="13 15" id="KW-0326">Glycosidase</keyword>
<dbReference type="SUPFAM" id="SSF46946">
    <property type="entry name" value="S13-like H2TH domain"/>
    <property type="match status" value="1"/>
</dbReference>
<dbReference type="STRING" id="1906745.BKG94_03265"/>
<dbReference type="InterPro" id="IPR020629">
    <property type="entry name" value="FPG_Glyclase"/>
</dbReference>
<feature type="domain" description="FPG-type" evidence="16">
    <location>
        <begin position="235"/>
        <end position="269"/>
    </location>
</feature>
<proteinExistence type="inferred from homology"/>
<dbReference type="NCBIfam" id="TIGR00577">
    <property type="entry name" value="fpg"/>
    <property type="match status" value="1"/>
</dbReference>
<dbReference type="PANTHER" id="PTHR22993">
    <property type="entry name" value="FORMAMIDOPYRIMIDINE-DNA GLYCOSYLASE"/>
    <property type="match status" value="1"/>
</dbReference>
<evidence type="ECO:0000256" key="8">
    <source>
        <dbReference type="ARBA" id="ARBA00022833"/>
    </source>
</evidence>
<dbReference type="CDD" id="cd08966">
    <property type="entry name" value="EcFpg-like_N"/>
    <property type="match status" value="1"/>
</dbReference>
<keyword evidence="7 15" id="KW-0378">Hydrolase</keyword>
<dbReference type="PROSITE" id="PS51068">
    <property type="entry name" value="FPG_CAT"/>
    <property type="match status" value="1"/>
</dbReference>
<dbReference type="EC" id="3.2.2.23" evidence="15"/>
<dbReference type="GO" id="GO:0008270">
    <property type="term" value="F:zinc ion binding"/>
    <property type="evidence" value="ECO:0007669"/>
    <property type="project" value="UniProtKB-UniRule"/>
</dbReference>
<comment type="function">
    <text evidence="15">Involved in base excision repair of DNA damaged by oxidation or by mutagenic agents. Acts as DNA glycosylase that recognizes and removes damaged bases. Has a preference for oxidized purines, such as 7,8-dihydro-8-oxoguanine (8-oxoG). Has AP (apurinic/apyrimidinic) lyase activity and introduces nicks in the DNA strand. Cleaves the DNA backbone by beta-delta elimination to generate a single-strand break at the site of the removed base with both 3'- and 5'-phosphates.</text>
</comment>
<dbReference type="InterPro" id="IPR010663">
    <property type="entry name" value="Znf_FPG/IleRS"/>
</dbReference>
<evidence type="ECO:0000259" key="16">
    <source>
        <dbReference type="PROSITE" id="PS51066"/>
    </source>
</evidence>
<dbReference type="SUPFAM" id="SSF57716">
    <property type="entry name" value="Glucocorticoid receptor-like (DNA-binding domain)"/>
    <property type="match status" value="1"/>
</dbReference>
<name>A0A1V3L3Z4_9PAST</name>
<organism evidence="18 19">
    <name type="scientific">Rodentibacter ratti</name>
    <dbReference type="NCBI Taxonomy" id="1906745"/>
    <lineage>
        <taxon>Bacteria</taxon>
        <taxon>Pseudomonadati</taxon>
        <taxon>Pseudomonadota</taxon>
        <taxon>Gammaproteobacteria</taxon>
        <taxon>Pasteurellales</taxon>
        <taxon>Pasteurellaceae</taxon>
        <taxon>Rodentibacter</taxon>
    </lineage>
</organism>
<dbReference type="InterPro" id="IPR010979">
    <property type="entry name" value="Ribosomal_uS13-like_H2TH"/>
</dbReference>
<dbReference type="SMART" id="SM01232">
    <property type="entry name" value="H2TH"/>
    <property type="match status" value="1"/>
</dbReference>
<evidence type="ECO:0000256" key="12">
    <source>
        <dbReference type="ARBA" id="ARBA00023268"/>
    </source>
</evidence>
<reference evidence="18 19" key="1">
    <citation type="submission" date="2016-10" db="EMBL/GenBank/DDBJ databases">
        <title>Rodentibacter gen. nov. and new species.</title>
        <authorList>
            <person name="Christensen H."/>
        </authorList>
    </citation>
    <scope>NUCLEOTIDE SEQUENCE [LARGE SCALE GENOMIC DNA]</scope>
    <source>
        <strain evidence="18 19">Ppn157</strain>
    </source>
</reference>
<dbReference type="InterPro" id="IPR035937">
    <property type="entry name" value="FPG_N"/>
</dbReference>
<dbReference type="InterPro" id="IPR015886">
    <property type="entry name" value="H2TH_FPG"/>
</dbReference>
<dbReference type="Pfam" id="PF06827">
    <property type="entry name" value="zf-FPG_IleRS"/>
    <property type="match status" value="1"/>
</dbReference>
<protein>
    <recommendedName>
        <fullName evidence="15">Formamidopyrimidine-DNA glycosylase</fullName>
        <shortName evidence="15">Fapy-DNA glycosylase</shortName>
        <ecNumber evidence="15">3.2.2.23</ecNumber>
    </recommendedName>
    <alternativeName>
        <fullName evidence="15">DNA-(apurinic or apyrimidinic site) lyase MutM</fullName>
        <shortName evidence="15">AP lyase MutM</shortName>
        <ecNumber evidence="15">4.2.99.18</ecNumber>
    </alternativeName>
</protein>
<dbReference type="FunFam" id="1.10.8.50:FF:000003">
    <property type="entry name" value="Formamidopyrimidine-DNA glycosylase"/>
    <property type="match status" value="1"/>
</dbReference>
<sequence length="282" mass="31931">MPELPEVETALRGISPYLKSFIIEKIIVRQPKLRWAVSPELMELSNVRILTLSRRAKYLIIHTENGHIIGHLGMSGSVRIVPHDSPIDKHDHVDIVMNNGKLLRYNDPRRFGAWLWAENLEEFPLFLKLGPEPLSEEFNAEYLFKKSRKKLTALKTFLMDNAIVVGVGNIYANESLFLCGLHPQKVAANLTRKQCELIVTTIKNVLAKAIEQGGTTLKDFLQPDGRPGYFAQELLVYGNKDKPCPKCGTKIESLVIGQRNSYICPHCQKKSESLLCLKLPFN</sequence>
<dbReference type="EC" id="4.2.99.18" evidence="15"/>
<dbReference type="Pfam" id="PF06831">
    <property type="entry name" value="H2TH"/>
    <property type="match status" value="1"/>
</dbReference>
<dbReference type="Gene3D" id="3.20.190.10">
    <property type="entry name" value="MutM-like, N-terminal"/>
    <property type="match status" value="1"/>
</dbReference>
<evidence type="ECO:0000256" key="4">
    <source>
        <dbReference type="ARBA" id="ARBA00022723"/>
    </source>
</evidence>
<evidence type="ECO:0000256" key="3">
    <source>
        <dbReference type="ARBA" id="ARBA00011245"/>
    </source>
</evidence>
<evidence type="ECO:0000256" key="11">
    <source>
        <dbReference type="ARBA" id="ARBA00023239"/>
    </source>
</evidence>
<keyword evidence="6 15" id="KW-0863">Zinc-finger</keyword>
<accession>A0A1V3L3Z4</accession>
<dbReference type="Gene3D" id="1.10.8.50">
    <property type="match status" value="1"/>
</dbReference>
<comment type="catalytic activity">
    <reaction evidence="1 15">
        <text>Hydrolysis of DNA containing ring-opened 7-methylguanine residues, releasing 2,6-diamino-4-hydroxy-5-(N-methyl)formamidopyrimidine.</text>
        <dbReference type="EC" id="3.2.2.23"/>
    </reaction>
</comment>
<keyword evidence="4 15" id="KW-0479">Metal-binding</keyword>
<keyword evidence="9 15" id="KW-0238">DNA-binding</keyword>
<comment type="catalytic activity">
    <reaction evidence="14 15">
        <text>2'-deoxyribonucleotide-(2'-deoxyribose 5'-phosphate)-2'-deoxyribonucleotide-DNA = a 3'-end 2'-deoxyribonucleotide-(2,3-dehydro-2,3-deoxyribose 5'-phosphate)-DNA + a 5'-end 5'-phospho-2'-deoxyribonucleoside-DNA + H(+)</text>
        <dbReference type="Rhea" id="RHEA:66592"/>
        <dbReference type="Rhea" id="RHEA-COMP:13180"/>
        <dbReference type="Rhea" id="RHEA-COMP:16897"/>
        <dbReference type="Rhea" id="RHEA-COMP:17067"/>
        <dbReference type="ChEBI" id="CHEBI:15378"/>
        <dbReference type="ChEBI" id="CHEBI:136412"/>
        <dbReference type="ChEBI" id="CHEBI:157695"/>
        <dbReference type="ChEBI" id="CHEBI:167181"/>
        <dbReference type="EC" id="4.2.99.18"/>
    </reaction>
</comment>
<dbReference type="PANTHER" id="PTHR22993:SF9">
    <property type="entry name" value="FORMAMIDOPYRIMIDINE-DNA GLYCOSYLASE"/>
    <property type="match status" value="1"/>
</dbReference>
<keyword evidence="8 15" id="KW-0862">Zinc</keyword>
<dbReference type="InterPro" id="IPR012319">
    <property type="entry name" value="FPG_cat"/>
</dbReference>
<feature type="binding site" evidence="15">
    <location>
        <position position="90"/>
    </location>
    <ligand>
        <name>DNA</name>
        <dbReference type="ChEBI" id="CHEBI:16991"/>
    </ligand>
</feature>
<evidence type="ECO:0000256" key="9">
    <source>
        <dbReference type="ARBA" id="ARBA00023125"/>
    </source>
</evidence>
<dbReference type="NCBIfam" id="NF002211">
    <property type="entry name" value="PRK01103.1"/>
    <property type="match status" value="1"/>
</dbReference>
<dbReference type="AlphaFoldDB" id="A0A1V3L3Z4"/>
<keyword evidence="11 15" id="KW-0456">Lyase</keyword>
<dbReference type="SMART" id="SM00898">
    <property type="entry name" value="Fapy_DNA_glyco"/>
    <property type="match status" value="1"/>
</dbReference>
<dbReference type="HAMAP" id="MF_00103">
    <property type="entry name" value="Fapy_DNA_glycosyl"/>
    <property type="match status" value="1"/>
</dbReference>
<feature type="active site" description="Proton donor; for delta-elimination activity" evidence="15">
    <location>
        <position position="259"/>
    </location>
</feature>
<evidence type="ECO:0000256" key="6">
    <source>
        <dbReference type="ARBA" id="ARBA00022771"/>
    </source>
</evidence>
<gene>
    <name evidence="15" type="primary">mutM</name>
    <name evidence="15" type="synonym">fpg</name>
    <name evidence="18" type="ORF">BKG93_08155</name>
</gene>
<keyword evidence="12 15" id="KW-0511">Multifunctional enzyme</keyword>
<evidence type="ECO:0000256" key="2">
    <source>
        <dbReference type="ARBA" id="ARBA00009409"/>
    </source>
</evidence>
<comment type="caution">
    <text evidence="18">The sequence shown here is derived from an EMBL/GenBank/DDBJ whole genome shotgun (WGS) entry which is preliminary data.</text>
</comment>
<feature type="active site" description="Proton donor" evidence="15">
    <location>
        <position position="3"/>
    </location>
</feature>
<evidence type="ECO:0000259" key="17">
    <source>
        <dbReference type="PROSITE" id="PS51068"/>
    </source>
</evidence>
<feature type="domain" description="Formamidopyrimidine-DNA glycosylase catalytic" evidence="17">
    <location>
        <begin position="2"/>
        <end position="112"/>
    </location>
</feature>
<dbReference type="SUPFAM" id="SSF81624">
    <property type="entry name" value="N-terminal domain of MutM-like DNA repair proteins"/>
    <property type="match status" value="1"/>
</dbReference>
<dbReference type="GO" id="GO:0034039">
    <property type="term" value="F:8-oxo-7,8-dihydroguanine DNA N-glycosylase activity"/>
    <property type="evidence" value="ECO:0007669"/>
    <property type="project" value="TreeGrafter"/>
</dbReference>
<evidence type="ECO:0000256" key="15">
    <source>
        <dbReference type="HAMAP-Rule" id="MF_00103"/>
    </source>
</evidence>
<dbReference type="Pfam" id="PF01149">
    <property type="entry name" value="Fapy_DNA_glyco"/>
    <property type="match status" value="1"/>
</dbReference>
<dbReference type="Proteomes" id="UP000189549">
    <property type="component" value="Unassembled WGS sequence"/>
</dbReference>
<dbReference type="GO" id="GO:0003684">
    <property type="term" value="F:damaged DNA binding"/>
    <property type="evidence" value="ECO:0007669"/>
    <property type="project" value="InterPro"/>
</dbReference>
<dbReference type="PROSITE" id="PS51066">
    <property type="entry name" value="ZF_FPG_2"/>
    <property type="match status" value="1"/>
</dbReference>
<dbReference type="FunFam" id="3.20.190.10:FF:000001">
    <property type="entry name" value="Formamidopyrimidine-DNA glycosylase"/>
    <property type="match status" value="1"/>
</dbReference>
<dbReference type="RefSeq" id="WP_077476610.1">
    <property type="nucleotide sequence ID" value="NZ_MLAH01000050.1"/>
</dbReference>
<feature type="active site" description="Proton donor; for beta-elimination activity" evidence="15">
    <location>
        <position position="57"/>
    </location>
</feature>
<evidence type="ECO:0000256" key="14">
    <source>
        <dbReference type="ARBA" id="ARBA00044632"/>
    </source>
</evidence>
<evidence type="ECO:0000256" key="13">
    <source>
        <dbReference type="ARBA" id="ARBA00023295"/>
    </source>
</evidence>
<evidence type="ECO:0000256" key="1">
    <source>
        <dbReference type="ARBA" id="ARBA00001668"/>
    </source>
</evidence>
<evidence type="ECO:0000313" key="18">
    <source>
        <dbReference type="EMBL" id="OOF84258.1"/>
    </source>
</evidence>
<dbReference type="PROSITE" id="PS01242">
    <property type="entry name" value="ZF_FPG_1"/>
    <property type="match status" value="1"/>
</dbReference>